<evidence type="ECO:0000313" key="3">
    <source>
        <dbReference type="Proteomes" id="UP001596298"/>
    </source>
</evidence>
<sequence length="185" mass="18999">MPSFRRGRFALGAAASLCTLALAGCGSSGVMHDGTTALTYDGQSVSNSQLQTAAKDISSFVGAPIDPAVVAGRLAVGPQIEQYAAKKGQSPISDSTIQAQKPNVKLSATALEALRVDALISTLANNGDLDNNSLQALTKKSNVTVNPRYGSWEKGKGMVADAHPWIKATPKTSAVPAPVPPQGQG</sequence>
<feature type="chain" id="PRO_5045181863" description="Lipoprotein" evidence="1">
    <location>
        <begin position="24"/>
        <end position="185"/>
    </location>
</feature>
<dbReference type="RefSeq" id="WP_382397418.1">
    <property type="nucleotide sequence ID" value="NZ_JBHSWH010000001.1"/>
</dbReference>
<keyword evidence="1" id="KW-0732">Signal</keyword>
<organism evidence="2 3">
    <name type="scientific">Flexivirga alba</name>
    <dbReference type="NCBI Taxonomy" id="702742"/>
    <lineage>
        <taxon>Bacteria</taxon>
        <taxon>Bacillati</taxon>
        <taxon>Actinomycetota</taxon>
        <taxon>Actinomycetes</taxon>
        <taxon>Micrococcales</taxon>
        <taxon>Dermacoccaceae</taxon>
        <taxon>Flexivirga</taxon>
    </lineage>
</organism>
<feature type="signal peptide" evidence="1">
    <location>
        <begin position="1"/>
        <end position="23"/>
    </location>
</feature>
<evidence type="ECO:0000256" key="1">
    <source>
        <dbReference type="SAM" id="SignalP"/>
    </source>
</evidence>
<dbReference type="EMBL" id="JBHSWH010000001">
    <property type="protein sequence ID" value="MFC6703771.1"/>
    <property type="molecule type" value="Genomic_DNA"/>
</dbReference>
<proteinExistence type="predicted"/>
<name>A0ABW2AAK2_9MICO</name>
<dbReference type="Proteomes" id="UP001596298">
    <property type="component" value="Unassembled WGS sequence"/>
</dbReference>
<dbReference type="PROSITE" id="PS51257">
    <property type="entry name" value="PROKAR_LIPOPROTEIN"/>
    <property type="match status" value="1"/>
</dbReference>
<protein>
    <recommendedName>
        <fullName evidence="4">Lipoprotein</fullName>
    </recommendedName>
</protein>
<evidence type="ECO:0000313" key="2">
    <source>
        <dbReference type="EMBL" id="MFC6703771.1"/>
    </source>
</evidence>
<gene>
    <name evidence="2" type="ORF">ACFQDH_00380</name>
</gene>
<accession>A0ABW2AAK2</accession>
<comment type="caution">
    <text evidence="2">The sequence shown here is derived from an EMBL/GenBank/DDBJ whole genome shotgun (WGS) entry which is preliminary data.</text>
</comment>
<reference evidence="3" key="1">
    <citation type="journal article" date="2019" name="Int. J. Syst. Evol. Microbiol.">
        <title>The Global Catalogue of Microorganisms (GCM) 10K type strain sequencing project: providing services to taxonomists for standard genome sequencing and annotation.</title>
        <authorList>
            <consortium name="The Broad Institute Genomics Platform"/>
            <consortium name="The Broad Institute Genome Sequencing Center for Infectious Disease"/>
            <person name="Wu L."/>
            <person name="Ma J."/>
        </authorList>
    </citation>
    <scope>NUCLEOTIDE SEQUENCE [LARGE SCALE GENOMIC DNA]</scope>
    <source>
        <strain evidence="3">CCUG 58127</strain>
    </source>
</reference>
<evidence type="ECO:0008006" key="4">
    <source>
        <dbReference type="Google" id="ProtNLM"/>
    </source>
</evidence>
<keyword evidence="3" id="KW-1185">Reference proteome</keyword>